<comment type="caution">
    <text evidence="9">The sequence shown here is derived from an EMBL/GenBank/DDBJ whole genome shotgun (WGS) entry which is preliminary data.</text>
</comment>
<feature type="domain" description="Alpha-L-rhamnosidase C-terminal" evidence="8">
    <location>
        <begin position="979"/>
        <end position="1050"/>
    </location>
</feature>
<dbReference type="SUPFAM" id="SSF48208">
    <property type="entry name" value="Six-hairpin glycosidases"/>
    <property type="match status" value="1"/>
</dbReference>
<dbReference type="SUPFAM" id="SSF49785">
    <property type="entry name" value="Galactose-binding domain-like"/>
    <property type="match status" value="1"/>
</dbReference>
<feature type="signal peptide" evidence="4">
    <location>
        <begin position="1"/>
        <end position="28"/>
    </location>
</feature>
<dbReference type="InterPro" id="IPR016007">
    <property type="entry name" value="Alpha_rhamnosid"/>
</dbReference>
<dbReference type="EMBL" id="JBHTMM010000090">
    <property type="protein sequence ID" value="MFD1311773.1"/>
    <property type="molecule type" value="Genomic_DNA"/>
</dbReference>
<gene>
    <name evidence="9" type="ORF">ACFQ5X_38980</name>
</gene>
<feature type="domain" description="Alpha-L-rhamnosidase concanavalin-like" evidence="5">
    <location>
        <begin position="538"/>
        <end position="634"/>
    </location>
</feature>
<dbReference type="Gene3D" id="2.60.120.260">
    <property type="entry name" value="Galactose-binding domain-like"/>
    <property type="match status" value="3"/>
</dbReference>
<accession>A0ABW3XU62</accession>
<feature type="chain" id="PRO_5045851147" description="alpha-L-rhamnosidase" evidence="4">
    <location>
        <begin position="29"/>
        <end position="1080"/>
    </location>
</feature>
<dbReference type="Pfam" id="PF08531">
    <property type="entry name" value="Bac_rhamnosid_N"/>
    <property type="match status" value="1"/>
</dbReference>
<dbReference type="Pfam" id="PF05592">
    <property type="entry name" value="Bac_rhamnosid"/>
    <property type="match status" value="1"/>
</dbReference>
<sequence length="1080" mass="116744">MRKRRMAVGLMLSFIAAASGLGATPGVAAVSVPDLQQGLAAGGSALVVGDLEVEHQVQPLGVDVPRPRLSWQAGPGRGAAGRTAVEQVAYEVELSTSRGGRGEVWDSGRVRSSRSFDVTYGGPALASRTRYYWRVRAWDRAGKASPWSGEARFETAFVDPGDFRGAWIGAHAKAPALRLDDAHWIWYPEGNPSDSAPAGTRYLRRSFDLPAGAQISTAEMQLTADDHFALFVNGAEVTSSARVADSWRTASVIDIAPYLHAGTNVLAVEATNTDQGPAGVLGSLHFEGAGSPADLVTDSSWKASNAADDGWQQPGYDDAGWPNALDAARYGSGPWGRSVSAPPPPETLLRDEFTAGKPVASARAHVAGLGYNKLYLNGRRIGDRELEPGFTVYDKTVLYSTYDVTDALRTGGNAIGVTLGRGFFAMTNPDEWQASSWWGEPKLKLELDITYTDGTHRQVVSDSGWKVSDGPTTTQSLWFGETYDARAEQPGWNRPGFDDDAWRPALGVDGPKGTLRSESFPPVKVTDHLNAEHTTDPAEGTHVYDYGSPTAGWARIGVQGPAGATVTVTYGEKLRADGTVDNTGAFGMALQTYSYTLKGDGVEQYRPSYSYAGFRYAQVVVPQGVTLRSVDGMRVHTAVASTGDFTSSSELLNRYQDAQADTILNNLHSIPTDTPMYEKRPYTADGFLYADSAIANFDMRNFYESWMRSHRDDQNDDGSIGPTVPTTESGKQVKDPIWSASFVLGTWDLYWYYGDTKAVAENYDGMKAWLAYYEHDITGTGGIYTGFSYGDWLSPEGANAPEGTRLSGTAYIYLTATRLATMAKALGHDADARHFDGFAAKVKDTFNATFYSRDKEAYYDDEAAGYRQTSNLLPLSFGLVPEEHRRAVIDHLVADIHARADHLDTGALGTKVLLPVLTDAGHADLAYTVATNPTYPGWGYWFEGLGATTMWEEWNANSRSHDHAFLGTVDDWLYQDVAGIEATAPGYTKVTIHPRVVGDLAHASAHVESPLGRITSSWTRTPGHLTLRVDVPVGSTADVLVPVSGRQRVHAPAAATAGERGGGYAHFTVGAGSWLFRVTD</sequence>
<proteinExistence type="predicted"/>
<dbReference type="Gene3D" id="1.50.10.10">
    <property type="match status" value="1"/>
</dbReference>
<name>A0ABW3XU62_9ACTN</name>
<dbReference type="InterPro" id="IPR008979">
    <property type="entry name" value="Galactose-bd-like_sf"/>
</dbReference>
<evidence type="ECO:0000256" key="3">
    <source>
        <dbReference type="ARBA" id="ARBA00022801"/>
    </source>
</evidence>
<dbReference type="PANTHER" id="PTHR33307">
    <property type="entry name" value="ALPHA-RHAMNOSIDASE (EUROFUNG)"/>
    <property type="match status" value="1"/>
</dbReference>
<dbReference type="PIRSF" id="PIRSF010631">
    <property type="entry name" value="A-rhamnsds"/>
    <property type="match status" value="1"/>
</dbReference>
<dbReference type="PANTHER" id="PTHR33307:SF6">
    <property type="entry name" value="ALPHA-RHAMNOSIDASE (EUROFUNG)-RELATED"/>
    <property type="match status" value="1"/>
</dbReference>
<dbReference type="Pfam" id="PF17389">
    <property type="entry name" value="Bac_rhamnosid6H"/>
    <property type="match status" value="1"/>
</dbReference>
<protein>
    <recommendedName>
        <fullName evidence="2">alpha-L-rhamnosidase</fullName>
        <ecNumber evidence="2">3.2.1.40</ecNumber>
    </recommendedName>
</protein>
<feature type="domain" description="Bacterial alpha-L-rhamnosidase N-terminal" evidence="6">
    <location>
        <begin position="357"/>
        <end position="526"/>
    </location>
</feature>
<dbReference type="InterPro" id="IPR008928">
    <property type="entry name" value="6-hairpin_glycosidase_sf"/>
</dbReference>
<dbReference type="Pfam" id="PF17390">
    <property type="entry name" value="Bac_rhamnosid_C"/>
    <property type="match status" value="1"/>
</dbReference>
<evidence type="ECO:0000259" key="7">
    <source>
        <dbReference type="Pfam" id="PF17389"/>
    </source>
</evidence>
<dbReference type="Proteomes" id="UP001597058">
    <property type="component" value="Unassembled WGS sequence"/>
</dbReference>
<evidence type="ECO:0000313" key="9">
    <source>
        <dbReference type="EMBL" id="MFD1311773.1"/>
    </source>
</evidence>
<evidence type="ECO:0000313" key="10">
    <source>
        <dbReference type="Proteomes" id="UP001597058"/>
    </source>
</evidence>
<dbReference type="SUPFAM" id="SSF49265">
    <property type="entry name" value="Fibronectin type III"/>
    <property type="match status" value="1"/>
</dbReference>
<comment type="catalytic activity">
    <reaction evidence="1">
        <text>Hydrolysis of terminal non-reducing alpha-L-rhamnose residues in alpha-L-rhamnosides.</text>
        <dbReference type="EC" id="3.2.1.40"/>
    </reaction>
</comment>
<reference evidence="10" key="1">
    <citation type="journal article" date="2019" name="Int. J. Syst. Evol. Microbiol.">
        <title>The Global Catalogue of Microorganisms (GCM) 10K type strain sequencing project: providing services to taxonomists for standard genome sequencing and annotation.</title>
        <authorList>
            <consortium name="The Broad Institute Genomics Platform"/>
            <consortium name="The Broad Institute Genome Sequencing Center for Infectious Disease"/>
            <person name="Wu L."/>
            <person name="Ma J."/>
        </authorList>
    </citation>
    <scope>NUCLEOTIDE SEQUENCE [LARGE SCALE GENOMIC DNA]</scope>
    <source>
        <strain evidence="10">CGMCC 4.7020</strain>
    </source>
</reference>
<keyword evidence="10" id="KW-1185">Reference proteome</keyword>
<dbReference type="RefSeq" id="WP_381330446.1">
    <property type="nucleotide sequence ID" value="NZ_JBHTMM010000090.1"/>
</dbReference>
<dbReference type="InterPro" id="IPR012341">
    <property type="entry name" value="6hp_glycosidase-like_sf"/>
</dbReference>
<dbReference type="InterPro" id="IPR035398">
    <property type="entry name" value="Bac_rhamnosid_C"/>
</dbReference>
<dbReference type="InterPro" id="IPR013737">
    <property type="entry name" value="Bac_rhamnosid_N"/>
</dbReference>
<evidence type="ECO:0000259" key="6">
    <source>
        <dbReference type="Pfam" id="PF08531"/>
    </source>
</evidence>
<dbReference type="InterPro" id="IPR013783">
    <property type="entry name" value="Ig-like_fold"/>
</dbReference>
<dbReference type="Pfam" id="PF25788">
    <property type="entry name" value="Ig_Rha78A_N"/>
    <property type="match status" value="1"/>
</dbReference>
<evidence type="ECO:0000259" key="8">
    <source>
        <dbReference type="Pfam" id="PF17390"/>
    </source>
</evidence>
<dbReference type="InterPro" id="IPR036116">
    <property type="entry name" value="FN3_sf"/>
</dbReference>
<dbReference type="InterPro" id="IPR008902">
    <property type="entry name" value="Rhamnosid_concanavalin"/>
</dbReference>
<feature type="domain" description="Alpha-L-rhamnosidase six-hairpin glycosidase" evidence="7">
    <location>
        <begin position="641"/>
        <end position="977"/>
    </location>
</feature>
<dbReference type="GO" id="GO:0016787">
    <property type="term" value="F:hydrolase activity"/>
    <property type="evidence" value="ECO:0007669"/>
    <property type="project" value="UniProtKB-KW"/>
</dbReference>
<dbReference type="EC" id="3.2.1.40" evidence="2"/>
<evidence type="ECO:0000256" key="4">
    <source>
        <dbReference type="SAM" id="SignalP"/>
    </source>
</evidence>
<dbReference type="Gene3D" id="2.60.420.10">
    <property type="entry name" value="Maltose phosphorylase, domain 3"/>
    <property type="match status" value="1"/>
</dbReference>
<dbReference type="Gene3D" id="2.60.40.10">
    <property type="entry name" value="Immunoglobulins"/>
    <property type="match status" value="1"/>
</dbReference>
<evidence type="ECO:0000256" key="2">
    <source>
        <dbReference type="ARBA" id="ARBA00012652"/>
    </source>
</evidence>
<evidence type="ECO:0000256" key="1">
    <source>
        <dbReference type="ARBA" id="ARBA00001445"/>
    </source>
</evidence>
<organism evidence="9 10">
    <name type="scientific">Streptomyces kaempferi</name>
    <dbReference type="NCBI Taxonomy" id="333725"/>
    <lineage>
        <taxon>Bacteria</taxon>
        <taxon>Bacillati</taxon>
        <taxon>Actinomycetota</taxon>
        <taxon>Actinomycetes</taxon>
        <taxon>Kitasatosporales</taxon>
        <taxon>Streptomycetaceae</taxon>
        <taxon>Streptomyces</taxon>
    </lineage>
</organism>
<dbReference type="InterPro" id="IPR035396">
    <property type="entry name" value="Bac_rhamnosid6H"/>
</dbReference>
<evidence type="ECO:0000259" key="5">
    <source>
        <dbReference type="Pfam" id="PF05592"/>
    </source>
</evidence>
<keyword evidence="4" id="KW-0732">Signal</keyword>
<keyword evidence="3 9" id="KW-0378">Hydrolase</keyword>